<evidence type="ECO:0000313" key="1">
    <source>
        <dbReference type="Proteomes" id="UP000887574"/>
    </source>
</evidence>
<dbReference type="Proteomes" id="UP000887574">
    <property type="component" value="Unplaced"/>
</dbReference>
<keyword evidence="1" id="KW-1185">Reference proteome</keyword>
<organism evidence="1 2">
    <name type="scientific">Ditylenchus dipsaci</name>
    <dbReference type="NCBI Taxonomy" id="166011"/>
    <lineage>
        <taxon>Eukaryota</taxon>
        <taxon>Metazoa</taxon>
        <taxon>Ecdysozoa</taxon>
        <taxon>Nematoda</taxon>
        <taxon>Chromadorea</taxon>
        <taxon>Rhabditida</taxon>
        <taxon>Tylenchina</taxon>
        <taxon>Tylenchomorpha</taxon>
        <taxon>Sphaerularioidea</taxon>
        <taxon>Anguinidae</taxon>
        <taxon>Anguininae</taxon>
        <taxon>Ditylenchus</taxon>
    </lineage>
</organism>
<dbReference type="AlphaFoldDB" id="A0A915EPA1"/>
<accession>A0A915EPA1</accession>
<reference evidence="2" key="1">
    <citation type="submission" date="2022-11" db="UniProtKB">
        <authorList>
            <consortium name="WormBaseParasite"/>
        </authorList>
    </citation>
    <scope>IDENTIFICATION</scope>
</reference>
<protein>
    <submittedName>
        <fullName evidence="2">Uncharacterized protein</fullName>
    </submittedName>
</protein>
<proteinExistence type="predicted"/>
<dbReference type="WBParaSite" id="jg7496">
    <property type="protein sequence ID" value="jg7496"/>
    <property type="gene ID" value="jg7496"/>
</dbReference>
<sequence length="212" mass="22918">MFMKTAVKRLQLNQLLDSTSTDLLLSFGSPTKHLDGENSQVPSDFSTLERDSDCKGEVCADGEAPLALPEKGGSTSASSIISISPERVVDPGFAKMYDARDRRSTTLSSNTRSTRSSSTLILDHQDANGIIKEEAEEKPMTSGTWLEKEEPTRQLSLAALTPTNAKLSDDELISPTTTELSDNTIASSCSLQMISQISSTPPSPMDVQNIFK</sequence>
<name>A0A915EPA1_9BILA</name>
<evidence type="ECO:0000313" key="2">
    <source>
        <dbReference type="WBParaSite" id="jg7496"/>
    </source>
</evidence>